<keyword evidence="3" id="KW-1185">Reference proteome</keyword>
<reference evidence="2" key="1">
    <citation type="journal article" date="2020" name="Stud. Mycol.">
        <title>101 Dothideomycetes genomes: a test case for predicting lifestyles and emergence of pathogens.</title>
        <authorList>
            <person name="Haridas S."/>
            <person name="Albert R."/>
            <person name="Binder M."/>
            <person name="Bloem J."/>
            <person name="Labutti K."/>
            <person name="Salamov A."/>
            <person name="Andreopoulos B."/>
            <person name="Baker S."/>
            <person name="Barry K."/>
            <person name="Bills G."/>
            <person name="Bluhm B."/>
            <person name="Cannon C."/>
            <person name="Castanera R."/>
            <person name="Culley D."/>
            <person name="Daum C."/>
            <person name="Ezra D."/>
            <person name="Gonzalez J."/>
            <person name="Henrissat B."/>
            <person name="Kuo A."/>
            <person name="Liang C."/>
            <person name="Lipzen A."/>
            <person name="Lutzoni F."/>
            <person name="Magnuson J."/>
            <person name="Mondo S."/>
            <person name="Nolan M."/>
            <person name="Ohm R."/>
            <person name="Pangilinan J."/>
            <person name="Park H.-J."/>
            <person name="Ramirez L."/>
            <person name="Alfaro M."/>
            <person name="Sun H."/>
            <person name="Tritt A."/>
            <person name="Yoshinaga Y."/>
            <person name="Zwiers L.-H."/>
            <person name="Turgeon B."/>
            <person name="Goodwin S."/>
            <person name="Spatafora J."/>
            <person name="Crous P."/>
            <person name="Grigoriev I."/>
        </authorList>
    </citation>
    <scope>NUCLEOTIDE SEQUENCE</scope>
    <source>
        <strain evidence="2">CBS 130266</strain>
    </source>
</reference>
<keyword evidence="1" id="KW-0812">Transmembrane</keyword>
<dbReference type="AlphaFoldDB" id="A0A9P4NK03"/>
<feature type="transmembrane region" description="Helical" evidence="1">
    <location>
        <begin position="204"/>
        <end position="224"/>
    </location>
</feature>
<feature type="transmembrane region" description="Helical" evidence="1">
    <location>
        <begin position="33"/>
        <end position="53"/>
    </location>
</feature>
<gene>
    <name evidence="2" type="ORF">EJ08DRAFT_700718</name>
</gene>
<proteinExistence type="predicted"/>
<feature type="transmembrane region" description="Helical" evidence="1">
    <location>
        <begin position="258"/>
        <end position="277"/>
    </location>
</feature>
<evidence type="ECO:0000313" key="2">
    <source>
        <dbReference type="EMBL" id="KAF2424503.1"/>
    </source>
</evidence>
<keyword evidence="1" id="KW-0472">Membrane</keyword>
<accession>A0A9P4NK03</accession>
<feature type="transmembrane region" description="Helical" evidence="1">
    <location>
        <begin position="117"/>
        <end position="136"/>
    </location>
</feature>
<evidence type="ECO:0000313" key="3">
    <source>
        <dbReference type="Proteomes" id="UP000800235"/>
    </source>
</evidence>
<protein>
    <submittedName>
        <fullName evidence="2">DUF1774-domain-containing protein</fullName>
    </submittedName>
</protein>
<dbReference type="InterPro" id="IPR013920">
    <property type="entry name" value="DUF1774_fun"/>
</dbReference>
<evidence type="ECO:0000256" key="1">
    <source>
        <dbReference type="SAM" id="Phobius"/>
    </source>
</evidence>
<dbReference type="EMBL" id="MU007074">
    <property type="protein sequence ID" value="KAF2424503.1"/>
    <property type="molecule type" value="Genomic_DNA"/>
</dbReference>
<feature type="transmembrane region" description="Helical" evidence="1">
    <location>
        <begin position="174"/>
        <end position="192"/>
    </location>
</feature>
<feature type="transmembrane region" description="Helical" evidence="1">
    <location>
        <begin position="231"/>
        <end position="252"/>
    </location>
</feature>
<comment type="caution">
    <text evidence="2">The sequence shown here is derived from an EMBL/GenBank/DDBJ whole genome shotgun (WGS) entry which is preliminary data.</text>
</comment>
<dbReference type="OrthoDB" id="3342455at2759"/>
<sequence>MPNASEVASRVHDGVHSANPFQTVSSHSKNSVIAYKIITPISWLVLVITSVYYDFAAPHEGKYSRHTIWRQNSVRHSPFALNSIITSLYWIALFIIQIPYVASLFQNSEQVENHNTAYNLAPHFIFNNLLWMGFIHLWCRSYFWWAELLVIVNFFQLTFTYFRYPSTTKITHAAALAGPLAFSFVALYWTGAAAVHSHHFAGRVAANVFIWTWAVYGGFYLFVFKDWTMGFALSILSAALGVAQFLTVIVAVQWIEAFIIMALLFLVSLAVAVPGVVGKEPFRRGEVVSEDRERAPLLADSSNNV</sequence>
<name>A0A9P4NK03_9PEZI</name>
<feature type="transmembrane region" description="Helical" evidence="1">
    <location>
        <begin position="142"/>
        <end position="162"/>
    </location>
</feature>
<keyword evidence="1" id="KW-1133">Transmembrane helix</keyword>
<dbReference type="Proteomes" id="UP000800235">
    <property type="component" value="Unassembled WGS sequence"/>
</dbReference>
<dbReference type="PANTHER" id="PTHR37992">
    <property type="entry name" value="EXPRESSED PROTEIN"/>
    <property type="match status" value="1"/>
</dbReference>
<organism evidence="2 3">
    <name type="scientific">Tothia fuscella</name>
    <dbReference type="NCBI Taxonomy" id="1048955"/>
    <lineage>
        <taxon>Eukaryota</taxon>
        <taxon>Fungi</taxon>
        <taxon>Dikarya</taxon>
        <taxon>Ascomycota</taxon>
        <taxon>Pezizomycotina</taxon>
        <taxon>Dothideomycetes</taxon>
        <taxon>Pleosporomycetidae</taxon>
        <taxon>Venturiales</taxon>
        <taxon>Cylindrosympodiaceae</taxon>
        <taxon>Tothia</taxon>
    </lineage>
</organism>
<dbReference type="PANTHER" id="PTHR37992:SF1">
    <property type="entry name" value="DUF1774-DOMAIN-CONTAINING PROTEIN"/>
    <property type="match status" value="1"/>
</dbReference>
<dbReference type="Pfam" id="PF08611">
    <property type="entry name" value="DUF1774"/>
    <property type="match status" value="1"/>
</dbReference>
<feature type="transmembrane region" description="Helical" evidence="1">
    <location>
        <begin position="79"/>
        <end position="105"/>
    </location>
</feature>